<accession>A0AAD4TIR4</accession>
<dbReference type="Proteomes" id="UP001202328">
    <property type="component" value="Unassembled WGS sequence"/>
</dbReference>
<dbReference type="EMBL" id="JAJJMB010001710">
    <property type="protein sequence ID" value="KAI3956126.1"/>
    <property type="molecule type" value="Genomic_DNA"/>
</dbReference>
<dbReference type="AlphaFoldDB" id="A0AAD4TIR4"/>
<feature type="transmembrane region" description="Helical" evidence="1">
    <location>
        <begin position="15"/>
        <end position="34"/>
    </location>
</feature>
<evidence type="ECO:0000256" key="1">
    <source>
        <dbReference type="SAM" id="Phobius"/>
    </source>
</evidence>
<organism evidence="2 3">
    <name type="scientific">Papaver atlanticum</name>
    <dbReference type="NCBI Taxonomy" id="357466"/>
    <lineage>
        <taxon>Eukaryota</taxon>
        <taxon>Viridiplantae</taxon>
        <taxon>Streptophyta</taxon>
        <taxon>Embryophyta</taxon>
        <taxon>Tracheophyta</taxon>
        <taxon>Spermatophyta</taxon>
        <taxon>Magnoliopsida</taxon>
        <taxon>Ranunculales</taxon>
        <taxon>Papaveraceae</taxon>
        <taxon>Papaveroideae</taxon>
        <taxon>Papaver</taxon>
    </lineage>
</organism>
<keyword evidence="1" id="KW-0472">Membrane</keyword>
<keyword evidence="3" id="KW-1185">Reference proteome</keyword>
<evidence type="ECO:0000313" key="3">
    <source>
        <dbReference type="Proteomes" id="UP001202328"/>
    </source>
</evidence>
<keyword evidence="1" id="KW-1133">Transmembrane helix</keyword>
<protein>
    <submittedName>
        <fullName evidence="2">Uncharacterized protein</fullName>
    </submittedName>
</protein>
<reference evidence="2" key="1">
    <citation type="submission" date="2022-04" db="EMBL/GenBank/DDBJ databases">
        <title>A functionally conserved STORR gene fusion in Papaver species that diverged 16.8 million years ago.</title>
        <authorList>
            <person name="Catania T."/>
        </authorList>
    </citation>
    <scope>NUCLEOTIDE SEQUENCE</scope>
    <source>
        <strain evidence="2">S-188037</strain>
    </source>
</reference>
<sequence length="110" mass="12755">MIYPDPVGNGFIDHGWVNTLLMFLMMMNSFRILVIRKLCSWAKALCSEAATHLQEMKELLISISCELLGNVDDVRSSRQLKKLSQDRLQLNKEVKPLENYLQASWLNEDR</sequence>
<keyword evidence="1" id="KW-0812">Transmembrane</keyword>
<gene>
    <name evidence="2" type="ORF">MKW98_027440</name>
</gene>
<proteinExistence type="predicted"/>
<name>A0AAD4TIR4_9MAGN</name>
<comment type="caution">
    <text evidence="2">The sequence shown here is derived from an EMBL/GenBank/DDBJ whole genome shotgun (WGS) entry which is preliminary data.</text>
</comment>
<evidence type="ECO:0000313" key="2">
    <source>
        <dbReference type="EMBL" id="KAI3956126.1"/>
    </source>
</evidence>